<reference evidence="3 4" key="1">
    <citation type="submission" date="2023-02" db="EMBL/GenBank/DDBJ databases">
        <title>Novel Oscillospiraceae bacterial genomes.</title>
        <authorList>
            <person name="Srinivasan S."/>
            <person name="Austin M.N."/>
            <person name="Fiedler T.L."/>
            <person name="Strenk S.M."/>
            <person name="Agnew K.J."/>
            <person name="Nagana Gowda G.A."/>
            <person name="Raftery D."/>
            <person name="Beamer M.A."/>
            <person name="Achilles S.L."/>
            <person name="Wiesenfeld H.C."/>
            <person name="Fredricks D.N."/>
            <person name="Hillier S.L."/>
        </authorList>
    </citation>
    <scope>NUCLEOTIDE SEQUENCE [LARGE SCALE GENOMIC DNA]</scope>
    <source>
        <strain evidence="3 4">CHIC02 1186E3-8</strain>
    </source>
</reference>
<gene>
    <name evidence="3" type="ORF">PYS61_04160</name>
</gene>
<evidence type="ECO:0000313" key="3">
    <source>
        <dbReference type="EMBL" id="WEG35139.1"/>
    </source>
</evidence>
<feature type="compositionally biased region" description="Basic and acidic residues" evidence="1">
    <location>
        <begin position="44"/>
        <end position="75"/>
    </location>
</feature>
<dbReference type="Pfam" id="PF06207">
    <property type="entry name" value="DUF1002"/>
    <property type="match status" value="1"/>
</dbReference>
<feature type="region of interest" description="Disordered" evidence="1">
    <location>
        <begin position="27"/>
        <end position="95"/>
    </location>
</feature>
<evidence type="ECO:0000256" key="1">
    <source>
        <dbReference type="SAM" id="MobiDB-lite"/>
    </source>
</evidence>
<evidence type="ECO:0000256" key="2">
    <source>
        <dbReference type="SAM" id="SignalP"/>
    </source>
</evidence>
<feature type="compositionally biased region" description="Polar residues" evidence="1">
    <location>
        <begin position="76"/>
        <end position="90"/>
    </location>
</feature>
<feature type="chain" id="PRO_5047430771" evidence="2">
    <location>
        <begin position="26"/>
        <end position="390"/>
    </location>
</feature>
<proteinExistence type="predicted"/>
<dbReference type="EMBL" id="CP118868">
    <property type="protein sequence ID" value="WEG35139.1"/>
    <property type="molecule type" value="Genomic_DNA"/>
</dbReference>
<keyword evidence="4" id="KW-1185">Reference proteome</keyword>
<sequence length="390" mass="42306">MKYEKQLATVLSACLALSVTLTPLAADLPQTDKNSQGNVAAANDQEKTAKQEPKEKKADSAADSQKNGDNKKEKSATANSPKQTTKSNKSGLEKVQEQDAGKFEVVWKTPVVVYGAALSINEISRTRELFGLGNVNALSETSVDSRDLYRYLGSSAVDGDMISSVAVQKREKGFGVRVKIVTPSMITQITDAMYTNAAISAGVSDCQILVASTRPVTGESALAGVYKAFALKGETFNSKQMQVSQAELNTVNAINQSNAKVKGYNKAYMDKVILDTKLAMQKRAGQLGTGLAAGEITKIINANLSKYGLGNIVKSNQVEALTKLFERFQNTDAINSPVVQQQLQILSSKLQTVFDQFYQDAKKAGFWDRIVKFVTDVWDTIMDSVNKLSK</sequence>
<dbReference type="Proteomes" id="UP001220478">
    <property type="component" value="Chromosome"/>
</dbReference>
<evidence type="ECO:0000313" key="4">
    <source>
        <dbReference type="Proteomes" id="UP001220478"/>
    </source>
</evidence>
<keyword evidence="2" id="KW-0732">Signal</keyword>
<dbReference type="RefSeq" id="WP_315571178.1">
    <property type="nucleotide sequence ID" value="NZ_CP118868.1"/>
</dbReference>
<feature type="signal peptide" evidence="2">
    <location>
        <begin position="1"/>
        <end position="25"/>
    </location>
</feature>
<protein>
    <submittedName>
        <fullName evidence="3">DUF1002 domain-containing protein</fullName>
    </submittedName>
</protein>
<accession>A0ABY8C6G5</accession>
<organism evidence="3 4">
    <name type="scientific">Amygdalobacter indicium</name>
    <dbReference type="NCBI Taxonomy" id="3029272"/>
    <lineage>
        <taxon>Bacteria</taxon>
        <taxon>Bacillati</taxon>
        <taxon>Bacillota</taxon>
        <taxon>Clostridia</taxon>
        <taxon>Eubacteriales</taxon>
        <taxon>Oscillospiraceae</taxon>
        <taxon>Amygdalobacter</taxon>
    </lineage>
</organism>
<name>A0ABY8C6G5_9FIRM</name>
<dbReference type="InterPro" id="IPR009343">
    <property type="entry name" value="DUF1002"/>
</dbReference>